<gene>
    <name evidence="1" type="ORF">RCL2_002334600</name>
</gene>
<evidence type="ECO:0000313" key="1">
    <source>
        <dbReference type="EMBL" id="GES96727.1"/>
    </source>
</evidence>
<accession>A0A8H3QZ17</accession>
<evidence type="ECO:0000313" key="2">
    <source>
        <dbReference type="Proteomes" id="UP000615446"/>
    </source>
</evidence>
<reference evidence="1" key="1">
    <citation type="submission" date="2019-10" db="EMBL/GenBank/DDBJ databases">
        <title>Conservation and host-specific expression of non-tandemly repeated heterogenous ribosome RNA gene in arbuscular mycorrhizal fungi.</title>
        <authorList>
            <person name="Maeda T."/>
            <person name="Kobayashi Y."/>
            <person name="Nakagawa T."/>
            <person name="Ezawa T."/>
            <person name="Yamaguchi K."/>
            <person name="Bino T."/>
            <person name="Nishimoto Y."/>
            <person name="Shigenobu S."/>
            <person name="Kawaguchi M."/>
        </authorList>
    </citation>
    <scope>NUCLEOTIDE SEQUENCE</scope>
    <source>
        <strain evidence="1">HR1</strain>
    </source>
</reference>
<proteinExistence type="predicted"/>
<comment type="caution">
    <text evidence="1">The sequence shown here is derived from an EMBL/GenBank/DDBJ whole genome shotgun (WGS) entry which is preliminary data.</text>
</comment>
<name>A0A8H3QZ17_9GLOM</name>
<dbReference type="Proteomes" id="UP000615446">
    <property type="component" value="Unassembled WGS sequence"/>
</dbReference>
<dbReference type="EMBL" id="BLAL01000252">
    <property type="protein sequence ID" value="GES96727.1"/>
    <property type="molecule type" value="Genomic_DNA"/>
</dbReference>
<protein>
    <submittedName>
        <fullName evidence="1">Uncharacterized protein</fullName>
    </submittedName>
</protein>
<organism evidence="1 2">
    <name type="scientific">Rhizophagus clarus</name>
    <dbReference type="NCBI Taxonomy" id="94130"/>
    <lineage>
        <taxon>Eukaryota</taxon>
        <taxon>Fungi</taxon>
        <taxon>Fungi incertae sedis</taxon>
        <taxon>Mucoromycota</taxon>
        <taxon>Glomeromycotina</taxon>
        <taxon>Glomeromycetes</taxon>
        <taxon>Glomerales</taxon>
        <taxon>Glomeraceae</taxon>
        <taxon>Rhizophagus</taxon>
    </lineage>
</organism>
<dbReference type="AlphaFoldDB" id="A0A8H3QZ17"/>
<sequence length="97" mass="10548">MIRNLTIGNINLGVKKSIPTGSFNTIQLFLGINLVFATNLNIIAVPLSSGNLYDIATSNVSLQNTQPAYPITQLVLTDNTDLLVQLLQGFNQILFTN</sequence>